<dbReference type="GO" id="GO:0008210">
    <property type="term" value="P:estrogen metabolic process"/>
    <property type="evidence" value="ECO:0000266"/>
    <property type="project" value="GO_Central"/>
</dbReference>
<dbReference type="GO" id="GO:0009822">
    <property type="term" value="P:alkaloid catabolic process"/>
    <property type="evidence" value="ECO:0000266"/>
    <property type="project" value="GO_Central"/>
</dbReference>
<organism evidence="19">
    <name type="scientific">Mus musculus</name>
    <name type="common">Mouse</name>
    <dbReference type="NCBI Taxonomy" id="10090"/>
    <lineage>
        <taxon>Eukaryota</taxon>
        <taxon>Metazoa</taxon>
        <taxon>Chordata</taxon>
        <taxon>Craniata</taxon>
        <taxon>Vertebrata</taxon>
        <taxon>Euteleostomi</taxon>
        <taxon>Mammalia</taxon>
        <taxon>Eutheria</taxon>
        <taxon>Euarchontoglires</taxon>
        <taxon>Glires</taxon>
        <taxon>Rodentia</taxon>
        <taxon>Myomorpha</taxon>
        <taxon>Muroidea</taxon>
        <taxon>Muridae</taxon>
        <taxon>Murinae</taxon>
        <taxon>Mus</taxon>
        <taxon>Mus</taxon>
    </lineage>
</organism>
<dbReference type="PANTHER" id="PTHR24302">
    <property type="entry name" value="CYTOCHROME P450 FAMILY 3"/>
    <property type="match status" value="1"/>
</dbReference>
<evidence type="ECO:0000256" key="17">
    <source>
        <dbReference type="SAM" id="Phobius"/>
    </source>
</evidence>
<dbReference type="GO" id="GO:0101020">
    <property type="term" value="F:estrogen 16-alpha-hydroxylase activity"/>
    <property type="evidence" value="ECO:0000266"/>
    <property type="project" value="GO_Central"/>
</dbReference>
<dbReference type="InterPro" id="IPR050705">
    <property type="entry name" value="Cytochrome_P450_3A"/>
</dbReference>
<dbReference type="Reactome" id="R-MMU-9754706">
    <property type="pathway name" value="Atorvastatin ADME"/>
</dbReference>
<proteinExistence type="evidence at transcript level"/>
<evidence type="ECO:0000313" key="22">
    <source>
        <dbReference type="Proteomes" id="UP000000589"/>
    </source>
</evidence>
<dbReference type="DNASU" id="337924"/>
<dbReference type="eggNOG" id="KOG0158">
    <property type="taxonomic scope" value="Eukaryota"/>
</dbReference>
<dbReference type="Reactome" id="R-MMU-211958">
    <property type="pathway name" value="Miscellaneous substrates"/>
</dbReference>
<dbReference type="Pfam" id="PF00067">
    <property type="entry name" value="p450"/>
    <property type="match status" value="1"/>
</dbReference>
<keyword evidence="12 17" id="KW-0472">Membrane</keyword>
<keyword evidence="7 16" id="KW-0256">Endoplasmic reticulum</keyword>
<evidence type="ECO:0000256" key="4">
    <source>
        <dbReference type="ARBA" id="ARBA00010617"/>
    </source>
</evidence>
<keyword evidence="8 16" id="KW-0492">Microsome</keyword>
<dbReference type="GO" id="GO:0032451">
    <property type="term" value="F:demethylase activity"/>
    <property type="evidence" value="ECO:0000266"/>
    <property type="project" value="GO_Central"/>
</dbReference>
<dbReference type="BioGRID-ORCS" id="337924">
    <property type="hits" value="0 hits in 57 CRISPR screens"/>
</dbReference>
<keyword evidence="5 14" id="KW-0349">Heme</keyword>
<evidence type="ECO:0000256" key="5">
    <source>
        <dbReference type="ARBA" id="ARBA00022617"/>
    </source>
</evidence>
<dbReference type="PRINTS" id="PR01689">
    <property type="entry name" value="EP450IICYP3A"/>
</dbReference>
<evidence type="ECO:0000256" key="14">
    <source>
        <dbReference type="PIRSR" id="PIRSR602402-1"/>
    </source>
</evidence>
<dbReference type="SMR" id="Q9EQW4"/>
<dbReference type="Reactome" id="R-MMU-9027307">
    <property type="pathway name" value="Biosynthesis of maresin-like SPMs"/>
</dbReference>
<reference evidence="20 22" key="3">
    <citation type="journal article" date="2009" name="PLoS Biol.">
        <title>Lineage-specific biology revealed by a finished genome assembly of the mouse.</title>
        <authorList>
            <consortium name="Mouse Genome Sequencing Consortium"/>
            <person name="Church D.M."/>
            <person name="Goodstadt L."/>
            <person name="Hillier L.W."/>
            <person name="Zody M.C."/>
            <person name="Goldstein S."/>
            <person name="She X."/>
            <person name="Bult C.J."/>
            <person name="Agarwala R."/>
            <person name="Cherry J.L."/>
            <person name="DiCuccio M."/>
            <person name="Hlavina W."/>
            <person name="Kapustin Y."/>
            <person name="Meric P."/>
            <person name="Maglott D."/>
            <person name="Birtle Z."/>
            <person name="Marques A.C."/>
            <person name="Graves T."/>
            <person name="Zhou S."/>
            <person name="Teague B."/>
            <person name="Potamousis K."/>
            <person name="Churas C."/>
            <person name="Place M."/>
            <person name="Herschleb J."/>
            <person name="Runnheim R."/>
            <person name="Forrest D."/>
            <person name="Amos-Landgraf J."/>
            <person name="Schwartz D.C."/>
            <person name="Cheng Z."/>
            <person name="Lindblad-Toh K."/>
            <person name="Eichler E.E."/>
            <person name="Ponting C.P."/>
        </authorList>
    </citation>
    <scope>NUCLEOTIDE SEQUENCE [LARGE SCALE GENOMIC DNA]</scope>
    <source>
        <strain evidence="20 22">C57BL/6J</strain>
    </source>
</reference>
<dbReference type="GeneTree" id="ENSGT00950000182958"/>
<evidence type="ECO:0000313" key="20">
    <source>
        <dbReference type="Ensembl" id="ENSMUSP00000069932.6"/>
    </source>
</evidence>
<dbReference type="InterPro" id="IPR008072">
    <property type="entry name" value="Cyt_P450_E_CYP3A"/>
</dbReference>
<dbReference type="Ensembl" id="ENSMUST00000067479.6">
    <property type="protein sequence ID" value="ENSMUSP00000069932.6"/>
    <property type="gene ID" value="ENSMUSG00000054417.6"/>
</dbReference>
<dbReference type="UCSC" id="uc009amx.1">
    <property type="organism name" value="mouse"/>
</dbReference>
<keyword evidence="11 15" id="KW-0503">Monooxygenase</keyword>
<dbReference type="GO" id="GO:0020037">
    <property type="term" value="F:heme binding"/>
    <property type="evidence" value="ECO:0007669"/>
    <property type="project" value="UniProtKB-UniRule"/>
</dbReference>
<dbReference type="InterPro" id="IPR036396">
    <property type="entry name" value="Cyt_P450_sf"/>
</dbReference>
<evidence type="ECO:0000256" key="6">
    <source>
        <dbReference type="ARBA" id="ARBA00022723"/>
    </source>
</evidence>
<dbReference type="GO" id="GO:0005506">
    <property type="term" value="F:iron ion binding"/>
    <property type="evidence" value="ECO:0007669"/>
    <property type="project" value="UniProtKB-UniRule"/>
</dbReference>
<dbReference type="AlphaFoldDB" id="Q9EQW4"/>
<dbReference type="GO" id="GO:0016491">
    <property type="term" value="F:oxidoreductase activity"/>
    <property type="evidence" value="ECO:0000266"/>
    <property type="project" value="GO_Central"/>
</dbReference>
<dbReference type="STRING" id="10090.ENSMUSP00000069932"/>
<dbReference type="SUPFAM" id="SSF48264">
    <property type="entry name" value="Cytochrome P450"/>
    <property type="match status" value="1"/>
</dbReference>
<reference evidence="20" key="4">
    <citation type="journal article" date="2011" name="PLoS Biol.">
        <title>Modernizing reference genome assemblies.</title>
        <authorList>
            <person name="Church D.M."/>
            <person name="Schneider V.A."/>
            <person name="Graves T."/>
            <person name="Auger K."/>
            <person name="Cunningham F."/>
            <person name="Bouk N."/>
            <person name="Chen H.C."/>
            <person name="Agarwala R."/>
            <person name="McLaren W.M."/>
            <person name="Ritchie G.R."/>
            <person name="Albracht D."/>
            <person name="Kremitzki M."/>
            <person name="Rock S."/>
            <person name="Kotkiewicz H."/>
            <person name="Kremitzki C."/>
            <person name="Wollam A."/>
            <person name="Trani L."/>
            <person name="Fulton L."/>
            <person name="Fulton R."/>
            <person name="Matthews L."/>
            <person name="Whitehead S."/>
            <person name="Chow W."/>
            <person name="Torrance J."/>
            <person name="Dunn M."/>
            <person name="Harden G."/>
            <person name="Threadgold G."/>
            <person name="Wood J."/>
            <person name="Collins J."/>
            <person name="Heath P."/>
            <person name="Griffiths G."/>
            <person name="Pelan S."/>
            <person name="Grafham D."/>
            <person name="Eichler E.E."/>
            <person name="Weinstock G."/>
            <person name="Mardis E.R."/>
            <person name="Wilson R.K."/>
            <person name="Howe K."/>
            <person name="Flicek P."/>
            <person name="Hubbard T."/>
        </authorList>
    </citation>
    <scope>NUCLEOTIDE SEQUENCE [LARGE SCALE GENOMIC DNA]</scope>
    <source>
        <strain evidence="20">C57BL/6J</strain>
    </source>
</reference>
<comment type="catalytic activity">
    <reaction evidence="13 16">
        <text>an organic molecule + reduced [NADPH--hemoprotein reductase] + O2 = an alcohol + oxidized [NADPH--hemoprotein reductase] + H2O + H(+)</text>
        <dbReference type="Rhea" id="RHEA:17149"/>
        <dbReference type="Rhea" id="RHEA-COMP:11964"/>
        <dbReference type="Rhea" id="RHEA-COMP:11965"/>
        <dbReference type="ChEBI" id="CHEBI:15377"/>
        <dbReference type="ChEBI" id="CHEBI:15378"/>
        <dbReference type="ChEBI" id="CHEBI:15379"/>
        <dbReference type="ChEBI" id="CHEBI:30879"/>
        <dbReference type="ChEBI" id="CHEBI:57618"/>
        <dbReference type="ChEBI" id="CHEBI:58210"/>
        <dbReference type="ChEBI" id="CHEBI:142491"/>
        <dbReference type="EC" id="1.14.14.1"/>
    </reaction>
</comment>
<dbReference type="EMBL" id="BC125522">
    <property type="protein sequence ID" value="AAI25523.1"/>
    <property type="molecule type" value="mRNA"/>
</dbReference>
<dbReference type="GO" id="GO:0006805">
    <property type="term" value="P:xenobiotic metabolic process"/>
    <property type="evidence" value="ECO:0000266"/>
    <property type="project" value="GO_Central"/>
</dbReference>
<dbReference type="Reactome" id="R-MMU-5423646">
    <property type="pathway name" value="Aflatoxin activation and detoxification"/>
</dbReference>
<dbReference type="EMBL" id="AB039380">
    <property type="protein sequence ID" value="BAB20498.1"/>
    <property type="molecule type" value="mRNA"/>
</dbReference>
<dbReference type="GeneID" id="337924"/>
<comment type="similarity">
    <text evidence="4 15">Belongs to the cytochrome P450 family.</text>
</comment>
<dbReference type="GO" id="GO:0070989">
    <property type="term" value="P:oxidative demethylation"/>
    <property type="evidence" value="ECO:0000266"/>
    <property type="project" value="GO_Central"/>
</dbReference>
<dbReference type="PROSITE" id="PS00086">
    <property type="entry name" value="CYTOCHROME_P450"/>
    <property type="match status" value="1"/>
</dbReference>
<evidence type="ECO:0000313" key="21">
    <source>
        <dbReference type="MGI" id="MGI:2449818"/>
    </source>
</evidence>
<dbReference type="Reactome" id="R-MMU-9757110">
    <property type="pathway name" value="Prednisone ADME"/>
</dbReference>
<protein>
    <recommendedName>
        <fullName evidence="16">Cytochrome P450 3A</fullName>
        <ecNumber evidence="16">1.14.14.-</ecNumber>
    </recommendedName>
</protein>
<keyword evidence="10 14" id="KW-0408">Iron</keyword>
<dbReference type="Reactome" id="R-MMU-9749641">
    <property type="pathway name" value="Aspirin ADME"/>
</dbReference>
<evidence type="ECO:0000256" key="7">
    <source>
        <dbReference type="ARBA" id="ARBA00022824"/>
    </source>
</evidence>
<comment type="cofactor">
    <cofactor evidence="1 14 16">
        <name>heme</name>
        <dbReference type="ChEBI" id="CHEBI:30413"/>
    </cofactor>
</comment>
<dbReference type="GO" id="GO:0008401">
    <property type="term" value="F:retinoic acid 4-hydroxylase activity"/>
    <property type="evidence" value="ECO:0000266"/>
    <property type="project" value="GO_Central"/>
</dbReference>
<evidence type="ECO:0000256" key="15">
    <source>
        <dbReference type="RuleBase" id="RU000461"/>
    </source>
</evidence>
<dbReference type="MGI" id="MGI:2449818">
    <property type="gene designation" value="Cyp3a44"/>
</dbReference>
<dbReference type="Proteomes" id="UP000000589">
    <property type="component" value="Chromosome 5"/>
</dbReference>
<dbReference type="OMA" id="DAWHDIY"/>
<keyword evidence="17" id="KW-1133">Transmembrane helix</keyword>
<dbReference type="KEGG" id="mmu:337924"/>
<feature type="transmembrane region" description="Helical" evidence="17">
    <location>
        <begin position="215"/>
        <end position="233"/>
    </location>
</feature>
<dbReference type="OrthoDB" id="1470350at2759"/>
<dbReference type="Reactome" id="R-MMU-211981">
    <property type="pathway name" value="Xenobiotics"/>
</dbReference>
<dbReference type="EC" id="1.14.14.-" evidence="16"/>
<name>Q9EQW4_MOUSE</name>
<evidence type="ECO:0000256" key="10">
    <source>
        <dbReference type="ARBA" id="ARBA00023004"/>
    </source>
</evidence>
<keyword evidence="6 14" id="KW-0479">Metal-binding</keyword>
<dbReference type="CDD" id="cd20650">
    <property type="entry name" value="CYP3A"/>
    <property type="match status" value="1"/>
</dbReference>
<reference evidence="19" key="1">
    <citation type="journal article" date="2002" name="Arch. Biochem. Biophys.">
        <title>Regulation of the expression of two female-predominant CYP3A mRNAs (CYP3A41 and CYP3A44) in mouse liver by sex and growth hormones.</title>
        <authorList>
            <person name="Sakuma T."/>
            <person name="Endo Y."/>
            <person name="Mashino M."/>
            <person name="Kuroiwa M."/>
            <person name="Ohara A."/>
            <person name="Jarukamjorn K."/>
            <person name="Nemoto N."/>
        </authorList>
    </citation>
    <scope>NUCLEOTIDE SEQUENCE</scope>
    <source>
        <strain evidence="19">DdY</strain>
        <tissue evidence="19">Liver</tissue>
    </source>
</reference>
<evidence type="ECO:0000256" key="8">
    <source>
        <dbReference type="ARBA" id="ARBA00022848"/>
    </source>
</evidence>
<dbReference type="VEuPathDB" id="HostDB:ENSMUSG00000054417"/>
<dbReference type="HOGENOM" id="CLU_001570_5_2_1"/>
<evidence type="ECO:0000313" key="18">
    <source>
        <dbReference type="EMBL" id="AAI25523.1"/>
    </source>
</evidence>
<dbReference type="PANTHER" id="PTHR24302:SF49">
    <property type="entry name" value="CYTOCHROME P450 3A-RELATED"/>
    <property type="match status" value="1"/>
</dbReference>
<reference evidence="20" key="5">
    <citation type="submission" date="2025-05" db="UniProtKB">
        <authorList>
            <consortium name="Ensembl"/>
        </authorList>
    </citation>
    <scope>IDENTIFICATION</scope>
    <source>
        <strain evidence="20">C57BL/6J</strain>
    </source>
</reference>
<accession>Q9EQW4</accession>
<dbReference type="GO" id="GO:0042573">
    <property type="term" value="P:retinoic acid metabolic process"/>
    <property type="evidence" value="ECO:0000266"/>
    <property type="project" value="GO_Central"/>
</dbReference>
<comment type="subcellular location">
    <subcellularLocation>
        <location evidence="3 16">Endoplasmic reticulum membrane</location>
        <topology evidence="3">Peripheral membrane protein</topology>
    </subcellularLocation>
    <subcellularLocation>
        <location evidence="2 16">Microsome membrane</location>
        <topology evidence="2">Peripheral membrane protein</topology>
    </subcellularLocation>
</comment>
<dbReference type="FunFam" id="1.10.630.10:FF:000096">
    <property type="entry name" value="Cytochrome P450 3A4"/>
    <property type="match status" value="1"/>
</dbReference>
<evidence type="ECO:0000256" key="13">
    <source>
        <dbReference type="ARBA" id="ARBA00047827"/>
    </source>
</evidence>
<dbReference type="GO" id="GO:0042178">
    <property type="term" value="P:xenobiotic catabolic process"/>
    <property type="evidence" value="ECO:0000266"/>
    <property type="project" value="GO_Central"/>
</dbReference>
<evidence type="ECO:0000256" key="9">
    <source>
        <dbReference type="ARBA" id="ARBA00023002"/>
    </source>
</evidence>
<comment type="function">
    <text evidence="16">Cytochromes P450 are a group of heme-thiolate monooxygenases. In liver microsomes, this enzyme is involved in an NADPH-dependent electron transport pathway. It oxidizes a variety of structurally unrelated compounds, including steroids, fatty acids, and xenobiotics.</text>
</comment>
<dbReference type="PhosphoSitePlus" id="Q9EQW4"/>
<dbReference type="AGR" id="MGI:2449818"/>
<keyword evidence="9 15" id="KW-0560">Oxidoreductase</keyword>
<dbReference type="CTD" id="337924"/>
<dbReference type="PRINTS" id="PR00464">
    <property type="entry name" value="EP450II"/>
</dbReference>
<dbReference type="GO" id="GO:0050649">
    <property type="term" value="F:testosterone 6-beta-hydroxylase activity"/>
    <property type="evidence" value="ECO:0000266"/>
    <property type="project" value="GO_Central"/>
</dbReference>
<dbReference type="InterPro" id="IPR017972">
    <property type="entry name" value="Cyt_P450_CS"/>
</dbReference>
<evidence type="ECO:0000313" key="19">
    <source>
        <dbReference type="EMBL" id="BAB20498.1"/>
    </source>
</evidence>
<keyword evidence="17" id="KW-0812">Transmembrane</keyword>
<reference evidence="18" key="2">
    <citation type="journal article" date="2004" name="Genome Res.">
        <title>The status, quality, and expansion of the NIH full-length cDNA project: the Mammalian Gene Collection (MGC).</title>
        <authorList>
            <consortium name="The MGC Project Team"/>
            <person name="Gerhard D.S."/>
            <person name="Wagner L."/>
            <person name="Feingold E.A."/>
            <person name="Shenmen C.M."/>
            <person name="Grouse L.H."/>
            <person name="Schuler G."/>
            <person name="Klein S.L."/>
            <person name="Old S."/>
            <person name="Rasooly R."/>
            <person name="Good P."/>
            <person name="Guyer M."/>
            <person name="Peck A.M."/>
            <person name="Derge J.G."/>
            <person name="Lipman D."/>
            <person name="Collins F.S."/>
            <person name="Jang W."/>
            <person name="Sherry S."/>
            <person name="Feolo M."/>
            <person name="Misquitta L."/>
            <person name="Lee E."/>
            <person name="Rotmistrovsky K."/>
            <person name="Greenhut S.F."/>
            <person name="Schaefer C.F."/>
            <person name="Buetow K."/>
            <person name="Bonner T.I."/>
            <person name="Haussler D."/>
            <person name="Kent J."/>
            <person name="Kiekhaus M."/>
            <person name="Furey T."/>
            <person name="Brent M."/>
            <person name="Prange C."/>
            <person name="Schreiber K."/>
            <person name="Shapiro N."/>
            <person name="Bhat N.K."/>
            <person name="Hopkins R.F."/>
            <person name="Hsie F."/>
            <person name="Driscoll T."/>
            <person name="Soares M.B."/>
            <person name="Casavant T.L."/>
            <person name="Scheetz T.E."/>
            <person name="Brown-stein M.J."/>
            <person name="Usdin T.B."/>
            <person name="Toshiyuki S."/>
            <person name="Carninci P."/>
            <person name="Piao Y."/>
            <person name="Dudekula D.B."/>
            <person name="Ko M.S."/>
            <person name="Kawakami K."/>
            <person name="Suzuki Y."/>
            <person name="Sugano S."/>
            <person name="Gruber C.E."/>
            <person name="Smith M.R."/>
            <person name="Simmons B."/>
            <person name="Moore T."/>
            <person name="Waterman R."/>
            <person name="Johnson S.L."/>
            <person name="Ruan Y."/>
            <person name="Wei C.L."/>
            <person name="Mathavan S."/>
            <person name="Gunaratne P.H."/>
            <person name="Wu J."/>
            <person name="Garcia A.M."/>
            <person name="Hulyk S.W."/>
            <person name="Fuh E."/>
            <person name="Yuan Y."/>
            <person name="Sneed A."/>
            <person name="Kowis C."/>
            <person name="Hodgson A."/>
            <person name="Muzny D.M."/>
            <person name="McPherson J."/>
            <person name="Gibbs R.A."/>
            <person name="Fahey J."/>
            <person name="Helton E."/>
            <person name="Ketteman M."/>
            <person name="Madan A."/>
            <person name="Rodrigues S."/>
            <person name="Sanchez A."/>
            <person name="Whiting M."/>
            <person name="Madari A."/>
            <person name="Young A.C."/>
            <person name="Wetherby K.D."/>
            <person name="Granite S.J."/>
            <person name="Kwong P.N."/>
            <person name="Brinkley C.P."/>
            <person name="Pearson R.L."/>
            <person name="Bouffard G.G."/>
            <person name="Blakesly R.W."/>
            <person name="Green E.D."/>
            <person name="Dickson M.C."/>
            <person name="Rodriguez A.C."/>
            <person name="Grimwood J."/>
            <person name="Schmutz J."/>
            <person name="Myers R.M."/>
            <person name="Butterfield Y.S."/>
            <person name="Griffith M."/>
            <person name="Griffith O.L."/>
            <person name="Krzywinski M.I."/>
            <person name="Liao N."/>
            <person name="Morin R."/>
            <person name="Morrin R."/>
            <person name="Palmquist D."/>
            <person name="Petrescu A.S."/>
            <person name="Skalska U."/>
            <person name="Smailus D.E."/>
            <person name="Stott J.M."/>
            <person name="Schnerch A."/>
            <person name="Schein J.E."/>
            <person name="Jones S.J."/>
            <person name="Holt R.A."/>
            <person name="Baross A."/>
            <person name="Marra M.A."/>
            <person name="Clifton S."/>
            <person name="Makowski K.A."/>
            <person name="Bosak S."/>
            <person name="Malek J."/>
        </authorList>
    </citation>
    <scope>NUCLEOTIDE SEQUENCE [LARGE SCALE MRNA]</scope>
    <source>
        <tissue evidence="18">Brain</tissue>
    </source>
</reference>
<dbReference type="PRINTS" id="PR00385">
    <property type="entry name" value="P450"/>
</dbReference>
<evidence type="ECO:0000256" key="1">
    <source>
        <dbReference type="ARBA" id="ARBA00001971"/>
    </source>
</evidence>
<evidence type="ECO:0000256" key="11">
    <source>
        <dbReference type="ARBA" id="ARBA00023033"/>
    </source>
</evidence>
<sequence>MNLFSALSLDTLVLLAIILVLLYRYGTRTHGLFKKQGIPGPKPLPFLGTVLNYYTGIWKFDMECYEKYGKTWGLFDGQTPLLVITDPETIKNVLVKDCLSVFTNRREFGPVGIMSKAISISKDEEWKRYRALLSPTFTSGRLKEMFPVIEQYGDILVKYLRQEAEKGMPVAMKDVLGAYSMDVITSTSFGVNVDSLNNPEDPFVEEAKKFLRVDFFDPLLFSVVLFPLLTPVYEMLNICMFPNDSIEFFKKFVDRMQESRLDSNQKHRVDFLQLMMNSHNNSKDKDSHKAFSNMEITVQSIIFISAGYETTSSTLSFTLYCLATHPDIQKKLQAEIDKALPNKATPTCDTVMEMEYLDMVLNETLRLYPIVTRLERVCKKDVELNGVYIPKGSMVMIPSYALHHDPQHWPDPEEFQPERFSKENKGSIDPYVYLPFGIGPRNCIGMRFALMNMKLAVTKVLQNFSFQPCQETQIPLKLSRQGILQPEKPIVLKVVPRDAVITGA</sequence>
<gene>
    <name evidence="18 20 21" type="primary">Cyp3a44</name>
    <name evidence="19" type="synonym">cyp3a</name>
</gene>
<dbReference type="Bgee" id="ENSMUSG00000054417">
    <property type="expression patterns" value="Expressed in ileum and 8 other cell types or tissues"/>
</dbReference>
<dbReference type="RefSeq" id="NP_796354.1">
    <property type="nucleotide sequence ID" value="NM_177380.3"/>
</dbReference>
<keyword evidence="22" id="KW-1185">Reference proteome</keyword>
<dbReference type="ProteomicsDB" id="329036"/>
<dbReference type="Reactome" id="R-MMU-211945">
    <property type="pathway name" value="Phase I - Functionalization of compounds"/>
</dbReference>
<feature type="transmembrane region" description="Helical" evidence="17">
    <location>
        <begin position="6"/>
        <end position="25"/>
    </location>
</feature>
<dbReference type="PaxDb" id="10090-ENSMUSP00000069932"/>
<dbReference type="InterPro" id="IPR002402">
    <property type="entry name" value="Cyt_P450_E_grp-II"/>
</dbReference>
<dbReference type="GO" id="GO:0008202">
    <property type="term" value="P:steroid metabolic process"/>
    <property type="evidence" value="ECO:0000266"/>
    <property type="project" value="GO_Central"/>
</dbReference>
<evidence type="ECO:0000256" key="16">
    <source>
        <dbReference type="RuleBase" id="RU368049"/>
    </source>
</evidence>
<evidence type="ECO:0000256" key="3">
    <source>
        <dbReference type="ARBA" id="ARBA00004406"/>
    </source>
</evidence>
<feature type="binding site" description="axial binding residue" evidence="14">
    <location>
        <position position="443"/>
    </location>
    <ligand>
        <name>heme</name>
        <dbReference type="ChEBI" id="CHEBI:30413"/>
    </ligand>
    <ligandPart>
        <name>Fe</name>
        <dbReference type="ChEBI" id="CHEBI:18248"/>
    </ligandPart>
</feature>
<dbReference type="GO" id="GO:0005789">
    <property type="term" value="C:endoplasmic reticulum membrane"/>
    <property type="evidence" value="ECO:0000266"/>
    <property type="project" value="GO_Central"/>
</dbReference>
<evidence type="ECO:0000256" key="2">
    <source>
        <dbReference type="ARBA" id="ARBA00004174"/>
    </source>
</evidence>
<dbReference type="Gene3D" id="1.10.630.10">
    <property type="entry name" value="Cytochrome P450"/>
    <property type="match status" value="1"/>
</dbReference>
<dbReference type="GO" id="GO:0002933">
    <property type="term" value="P:lipid hydroxylation"/>
    <property type="evidence" value="ECO:0000266"/>
    <property type="project" value="GO_Central"/>
</dbReference>
<evidence type="ECO:0000256" key="12">
    <source>
        <dbReference type="ARBA" id="ARBA00023136"/>
    </source>
</evidence>
<dbReference type="InterPro" id="IPR001128">
    <property type="entry name" value="Cyt_P450"/>
</dbReference>